<dbReference type="SUPFAM" id="SSF90123">
    <property type="entry name" value="ABC transporter transmembrane region"/>
    <property type="match status" value="1"/>
</dbReference>
<evidence type="ECO:0000256" key="2">
    <source>
        <dbReference type="ARBA" id="ARBA00022692"/>
    </source>
</evidence>
<feature type="domain" description="ABC transmembrane type-1" evidence="6">
    <location>
        <begin position="40"/>
        <end position="311"/>
    </location>
</feature>
<evidence type="ECO:0000256" key="4">
    <source>
        <dbReference type="ARBA" id="ARBA00023136"/>
    </source>
</evidence>
<dbReference type="InterPro" id="IPR003439">
    <property type="entry name" value="ABC_transporter-like_ATP-bd"/>
</dbReference>
<dbReference type="Gene3D" id="1.20.1560.10">
    <property type="entry name" value="ABC transporter type 1, transmembrane domain"/>
    <property type="match status" value="1"/>
</dbReference>
<feature type="transmembrane region" description="Helical" evidence="5">
    <location>
        <begin position="140"/>
        <end position="162"/>
    </location>
</feature>
<dbReference type="InterPro" id="IPR027417">
    <property type="entry name" value="P-loop_NTPase"/>
</dbReference>
<name>A0A1Q2HVG7_9CORY</name>
<keyword evidence="7" id="KW-0067">ATP-binding</keyword>
<dbReference type="InterPro" id="IPR017871">
    <property type="entry name" value="ABC_transporter-like_CS"/>
</dbReference>
<keyword evidence="7" id="KW-0378">Hydrolase</keyword>
<dbReference type="InterPro" id="IPR036640">
    <property type="entry name" value="ABC1_TM_sf"/>
</dbReference>
<keyword evidence="7" id="KW-0547">Nucleotide-binding</keyword>
<feature type="transmembrane region" description="Helical" evidence="5">
    <location>
        <begin position="68"/>
        <end position="86"/>
    </location>
</feature>
<keyword evidence="2 5" id="KW-0812">Transmembrane</keyword>
<keyword evidence="3 5" id="KW-1133">Transmembrane helix</keyword>
<proteinExistence type="predicted"/>
<dbReference type="GO" id="GO:0015421">
    <property type="term" value="F:ABC-type oligopeptide transporter activity"/>
    <property type="evidence" value="ECO:0007669"/>
    <property type="project" value="TreeGrafter"/>
</dbReference>
<dbReference type="GO" id="GO:0005886">
    <property type="term" value="C:plasma membrane"/>
    <property type="evidence" value="ECO:0007669"/>
    <property type="project" value="UniProtKB-SubCell"/>
</dbReference>
<dbReference type="KEGG" id="cgv:CGLAU_04020"/>
<evidence type="ECO:0000313" key="7">
    <source>
        <dbReference type="EMBL" id="AQQ14780.1"/>
    </source>
</evidence>
<dbReference type="PROSITE" id="PS50929">
    <property type="entry name" value="ABC_TM1F"/>
    <property type="match status" value="1"/>
</dbReference>
<dbReference type="CDD" id="cd07346">
    <property type="entry name" value="ABC_6TM_exporters"/>
    <property type="match status" value="1"/>
</dbReference>
<dbReference type="PANTHER" id="PTHR43394">
    <property type="entry name" value="ATP-DEPENDENT PERMEASE MDL1, MITOCHONDRIAL"/>
    <property type="match status" value="1"/>
</dbReference>
<dbReference type="OrthoDB" id="4966664at2"/>
<comment type="subcellular location">
    <subcellularLocation>
        <location evidence="1">Cell membrane</location>
        <topology evidence="1">Multi-pass membrane protein</topology>
    </subcellularLocation>
</comment>
<dbReference type="Proteomes" id="UP000217209">
    <property type="component" value="Chromosome"/>
</dbReference>
<keyword evidence="4 5" id="KW-0472">Membrane</keyword>
<dbReference type="GO" id="GO:0016887">
    <property type="term" value="F:ATP hydrolysis activity"/>
    <property type="evidence" value="ECO:0007669"/>
    <property type="project" value="InterPro"/>
</dbReference>
<keyword evidence="8" id="KW-1185">Reference proteome</keyword>
<dbReference type="EC" id="3.6.3.-" evidence="7"/>
<dbReference type="PROSITE" id="PS00211">
    <property type="entry name" value="ABC_TRANSPORTER_1"/>
    <property type="match status" value="1"/>
</dbReference>
<protein>
    <submittedName>
        <fullName evidence="7">Lipid A export ATP-binding/permease protein MsbA</fullName>
        <ecNumber evidence="7">3.6.3.-</ecNumber>
    </submittedName>
</protein>
<dbReference type="InterPro" id="IPR011527">
    <property type="entry name" value="ABC1_TM_dom"/>
</dbReference>
<organism evidence="7 8">
    <name type="scientific">Corynebacterium glaucum</name>
    <dbReference type="NCBI Taxonomy" id="187491"/>
    <lineage>
        <taxon>Bacteria</taxon>
        <taxon>Bacillati</taxon>
        <taxon>Actinomycetota</taxon>
        <taxon>Actinomycetes</taxon>
        <taxon>Mycobacteriales</taxon>
        <taxon>Corynebacteriaceae</taxon>
        <taxon>Corynebacterium</taxon>
    </lineage>
</organism>
<evidence type="ECO:0000313" key="8">
    <source>
        <dbReference type="Proteomes" id="UP000217209"/>
    </source>
</evidence>
<dbReference type="AlphaFoldDB" id="A0A1Q2HVG7"/>
<dbReference type="Pfam" id="PF00005">
    <property type="entry name" value="ABC_tran"/>
    <property type="match status" value="1"/>
</dbReference>
<feature type="transmembrane region" description="Helical" evidence="5">
    <location>
        <begin position="168"/>
        <end position="187"/>
    </location>
</feature>
<evidence type="ECO:0000256" key="1">
    <source>
        <dbReference type="ARBA" id="ARBA00004651"/>
    </source>
</evidence>
<feature type="transmembrane region" description="Helical" evidence="5">
    <location>
        <begin position="27"/>
        <end position="48"/>
    </location>
</feature>
<dbReference type="InterPro" id="IPR039421">
    <property type="entry name" value="Type_1_exporter"/>
</dbReference>
<dbReference type="GO" id="GO:0005524">
    <property type="term" value="F:ATP binding"/>
    <property type="evidence" value="ECO:0007669"/>
    <property type="project" value="UniProtKB-KW"/>
</dbReference>
<feature type="transmembrane region" description="Helical" evidence="5">
    <location>
        <begin position="261"/>
        <end position="280"/>
    </location>
</feature>
<sequence>MVRSVSTLPRPDDPRWLWKTLNSRARFSVPAALGITTMMVTNASAPVIVGRAIDTAIATQDLASLTRYIALLAIVMAIGAVGGWFGRSWLSKAVLTVGHDLRMAVTARILDPRGIGGATRYTPGELLSIASTDVKRVSEAVFLMVFPVGHLLTIAYVAYVVGSIHLPLGIAILAGGPLVVFGTIAAGKPLQKRSGERQKALADAAATATDVVEGLRIIKGLGAVDVVSGRYKEASIRARLATIRANASHARLDATTESLGTLYIIAATIAAAIFAARGVISVGDLITILGVTQFVITPMTFLGKHIAARLAPAQASARRITRLLQEPSLIDAPLPAPQFPPGLTVIDRTPPADLAQVDRTEVLVAPHAAHLFEGTVLGNVADDADAARAALVVAAGRDILAAAEREVGENGAGLSGGQRQRVALARAIAVDPDVLILQDPTTAVDSVTEQAIAANVAQARAGKTTVVYSSSPAWKAVAE</sequence>
<evidence type="ECO:0000256" key="3">
    <source>
        <dbReference type="ARBA" id="ARBA00022989"/>
    </source>
</evidence>
<evidence type="ECO:0000256" key="5">
    <source>
        <dbReference type="SAM" id="Phobius"/>
    </source>
</evidence>
<gene>
    <name evidence="7" type="primary">msbA</name>
    <name evidence="7" type="ORF">CGLAU_04020</name>
</gene>
<dbReference type="PANTHER" id="PTHR43394:SF1">
    <property type="entry name" value="ATP-BINDING CASSETTE SUB-FAMILY B MEMBER 10, MITOCHONDRIAL"/>
    <property type="match status" value="1"/>
</dbReference>
<dbReference type="EMBL" id="CP019688">
    <property type="protein sequence ID" value="AQQ14780.1"/>
    <property type="molecule type" value="Genomic_DNA"/>
</dbReference>
<dbReference type="Gene3D" id="3.40.50.300">
    <property type="entry name" value="P-loop containing nucleotide triphosphate hydrolases"/>
    <property type="match status" value="1"/>
</dbReference>
<dbReference type="Pfam" id="PF00664">
    <property type="entry name" value="ABC_membrane"/>
    <property type="match status" value="1"/>
</dbReference>
<reference evidence="7 8" key="1">
    <citation type="submission" date="2016-12" db="EMBL/GenBank/DDBJ databases">
        <authorList>
            <person name="Song W.-J."/>
            <person name="Kurnit D.M."/>
        </authorList>
    </citation>
    <scope>NUCLEOTIDE SEQUENCE [LARGE SCALE GENOMIC DNA]</scope>
    <source>
        <strain evidence="7 8">DSM 30827</strain>
    </source>
</reference>
<feature type="transmembrane region" description="Helical" evidence="5">
    <location>
        <begin position="286"/>
        <end position="303"/>
    </location>
</feature>
<evidence type="ECO:0000259" key="6">
    <source>
        <dbReference type="PROSITE" id="PS50929"/>
    </source>
</evidence>
<dbReference type="SUPFAM" id="SSF52540">
    <property type="entry name" value="P-loop containing nucleoside triphosphate hydrolases"/>
    <property type="match status" value="1"/>
</dbReference>
<accession>A0A1Q2HVG7</accession>